<dbReference type="GeneID" id="111354164"/>
<feature type="compositionally biased region" description="Basic and acidic residues" evidence="1">
    <location>
        <begin position="654"/>
        <end position="664"/>
    </location>
</feature>
<feature type="region of interest" description="Disordered" evidence="1">
    <location>
        <begin position="700"/>
        <end position="730"/>
    </location>
</feature>
<gene>
    <name evidence="3" type="primary">LOC111354164</name>
</gene>
<evidence type="ECO:0000313" key="2">
    <source>
        <dbReference type="Proteomes" id="UP000301870"/>
    </source>
</evidence>
<feature type="compositionally biased region" description="Polar residues" evidence="1">
    <location>
        <begin position="629"/>
        <end position="652"/>
    </location>
</feature>
<dbReference type="AlphaFoldDB" id="A0A9J7E2I0"/>
<evidence type="ECO:0000256" key="1">
    <source>
        <dbReference type="SAM" id="MobiDB-lite"/>
    </source>
</evidence>
<feature type="region of interest" description="Disordered" evidence="1">
    <location>
        <begin position="586"/>
        <end position="670"/>
    </location>
</feature>
<feature type="compositionally biased region" description="Polar residues" evidence="1">
    <location>
        <begin position="589"/>
        <end position="620"/>
    </location>
</feature>
<dbReference type="OrthoDB" id="7485989at2759"/>
<reference evidence="3" key="1">
    <citation type="submission" date="2025-08" db="UniProtKB">
        <authorList>
            <consortium name="RefSeq"/>
        </authorList>
    </citation>
    <scope>IDENTIFICATION</scope>
    <source>
        <strain evidence="3">Ishihara</strain>
        <tissue evidence="3">Whole body</tissue>
    </source>
</reference>
<dbReference type="KEGG" id="sliu:111354164"/>
<proteinExistence type="predicted"/>
<dbReference type="Proteomes" id="UP000301870">
    <property type="component" value="Chromosome 17"/>
</dbReference>
<name>A0A9J7E2I0_SPOLT</name>
<feature type="compositionally biased region" description="Gly residues" evidence="1">
    <location>
        <begin position="213"/>
        <end position="225"/>
    </location>
</feature>
<evidence type="ECO:0000313" key="3">
    <source>
        <dbReference type="RefSeq" id="XP_022823240.1"/>
    </source>
</evidence>
<organism evidence="2 3">
    <name type="scientific">Spodoptera litura</name>
    <name type="common">Asian cotton leafworm</name>
    <dbReference type="NCBI Taxonomy" id="69820"/>
    <lineage>
        <taxon>Eukaryota</taxon>
        <taxon>Metazoa</taxon>
        <taxon>Ecdysozoa</taxon>
        <taxon>Arthropoda</taxon>
        <taxon>Hexapoda</taxon>
        <taxon>Insecta</taxon>
        <taxon>Pterygota</taxon>
        <taxon>Neoptera</taxon>
        <taxon>Endopterygota</taxon>
        <taxon>Lepidoptera</taxon>
        <taxon>Glossata</taxon>
        <taxon>Ditrysia</taxon>
        <taxon>Noctuoidea</taxon>
        <taxon>Noctuidae</taxon>
        <taxon>Amphipyrinae</taxon>
        <taxon>Spodoptera</taxon>
    </lineage>
</organism>
<feature type="compositionally biased region" description="Low complexity" evidence="1">
    <location>
        <begin position="203"/>
        <end position="212"/>
    </location>
</feature>
<feature type="compositionally biased region" description="Polar residues" evidence="1">
    <location>
        <begin position="316"/>
        <end position="331"/>
    </location>
</feature>
<feature type="compositionally biased region" description="Low complexity" evidence="1">
    <location>
        <begin position="526"/>
        <end position="536"/>
    </location>
</feature>
<keyword evidence="2" id="KW-1185">Reference proteome</keyword>
<feature type="region of interest" description="Disordered" evidence="1">
    <location>
        <begin position="176"/>
        <end position="341"/>
    </location>
</feature>
<feature type="region of interest" description="Disordered" evidence="1">
    <location>
        <begin position="521"/>
        <end position="540"/>
    </location>
</feature>
<feature type="compositionally biased region" description="Polar residues" evidence="1">
    <location>
        <begin position="241"/>
        <end position="309"/>
    </location>
</feature>
<sequence>MALDKQRILNELGSVVNQLQSADCGCMGNLFKNPGHPNSNGNYQNAPVNPAPDGCMRGCHHGHGWGHGCHGYNAPGSGEPFSGNRNCMGFCNPPKLYADTYNYLNHNLMQPVVKEVYDDLKSITPCNTVMNSPMAAQMGLRQASNPNPMAPGAMGGGMGNTAPNHMSPGMGTTNNISNHHHGPNVWFGNPNMENNPMSNANSQQQQMGQVGQPMGGMGQPMGGMGANIVNMMMSDSKPRNFPNQGNVQRGMSNVPPQSPEMNMTSNTNGNPGQYNSGMAGSPGQFNNMMQGSPGAQMQNPNTQYMSQPNMYAGANANLQGNPMNGNINQMNPGLLQKGQPQMNTHNVYGQHSAGIAKFNEMFPGVMQGGDLGFDPMAIAIQMNPANQQKAAMDTMQKMMMGNGANKLNPSLLQPVINATNVAMTNLSQPDQQNIHPSTAQQPGGNIGAVAAQNQQVPQQQVYTALTGVPINNQQNVPQGQVPSLQYQGQHQQQQQMVDPKTGATVSGTLPTVYENTEDLKASLEGSPPTRSTPPTTNQMVKEPIFPADTSKNMPPANMNSKPQKFYHYNTLGQPVEMLPADGYRFQEPSLPQTLSPQSIARTNPGRYSNVKSTVSKTSLMGNRPGGGTPSRSQLQHIYNQYKGSQSYTQQNIKPPDHGNSHSDGHLNISKANNNRQAPIERVGGDSAANNNINNNNYAAEAGQVGDVPVSNKPPADNEKTPANRSKVRNGLQDQTFTAYATSAAWSFHGATPAPYIPAAYRYRNKV</sequence>
<accession>A0A9J7E2I0</accession>
<protein>
    <submittedName>
        <fullName evidence="3">Transcription activator MSS11-like</fullName>
    </submittedName>
</protein>
<feature type="compositionally biased region" description="Polar residues" evidence="1">
    <location>
        <begin position="191"/>
        <end position="202"/>
    </location>
</feature>
<dbReference type="RefSeq" id="XP_022823240.1">
    <property type="nucleotide sequence ID" value="XM_022967472.1"/>
</dbReference>